<dbReference type="NCBIfam" id="NF041667">
    <property type="entry name" value="GvpU"/>
    <property type="match status" value="1"/>
</dbReference>
<evidence type="ECO:0000313" key="2">
    <source>
        <dbReference type="Proteomes" id="UP000001596"/>
    </source>
</evidence>
<sequence>MLQKVSVASAWACSGRVVTQVQAQTLILGWHIDDLLLTVQAVGVPTRLAISTTGNFQVSADRLPADFVIRVWAEWRDRNQVNFKVPLIFSLLFSQLPKFSTFGFFLVTANFQRLGCLICSYQKSRRHIMADEVNIKDGVEQRVQPVEIIDATDWFLRTTIENIVSHGIEIGVTLTVKGVIVSGMLVGGKKYFEELSKLMKISSQAPNDISDFLGNAWKEYTAIYEQPEGASEDWQPAPIGYVHLMNARFYAPGQAPLPENQGVLWRGKLSSVDGFIIGNFSPTTRP</sequence>
<dbReference type="InterPro" id="IPR049644">
    <property type="entry name" value="GvpU-like"/>
</dbReference>
<dbReference type="AlphaFoldDB" id="B9JWL5"/>
<accession>B9JWL5</accession>
<dbReference type="Proteomes" id="UP000001596">
    <property type="component" value="Chromosome 1"/>
</dbReference>
<dbReference type="eggNOG" id="ENOG503381J">
    <property type="taxonomic scope" value="Bacteria"/>
</dbReference>
<organism evidence="1 2">
    <name type="scientific">Allorhizobium ampelinum (strain ATCC BAA-846 / DSM 112012 / S4)</name>
    <name type="common">Agrobacterium vitis (strain S4)</name>
    <dbReference type="NCBI Taxonomy" id="311402"/>
    <lineage>
        <taxon>Bacteria</taxon>
        <taxon>Pseudomonadati</taxon>
        <taxon>Pseudomonadota</taxon>
        <taxon>Alphaproteobacteria</taxon>
        <taxon>Hyphomicrobiales</taxon>
        <taxon>Rhizobiaceae</taxon>
        <taxon>Rhizobium/Agrobacterium group</taxon>
        <taxon>Allorhizobium</taxon>
        <taxon>Allorhizobium ampelinum</taxon>
    </lineage>
</organism>
<dbReference type="KEGG" id="avi:Avi_2298"/>
<gene>
    <name evidence="1" type="ordered locus">Avi_2298</name>
</gene>
<proteinExistence type="predicted"/>
<keyword evidence="2" id="KW-1185">Reference proteome</keyword>
<protein>
    <submittedName>
        <fullName evidence="1">Gas vesicle protein</fullName>
    </submittedName>
</protein>
<reference evidence="1 2" key="1">
    <citation type="journal article" date="2009" name="J. Bacteriol.">
        <title>Genome sequences of three Agrobacterium biovars help elucidate the evolution of multichromosome genomes in bacteria.</title>
        <authorList>
            <person name="Slater S.C."/>
            <person name="Goldman B.S."/>
            <person name="Goodner B."/>
            <person name="Setubal J.C."/>
            <person name="Farrand S.K."/>
            <person name="Nester E.W."/>
            <person name="Burr T.J."/>
            <person name="Banta L."/>
            <person name="Dickerman A.W."/>
            <person name="Paulsen I."/>
            <person name="Otten L."/>
            <person name="Suen G."/>
            <person name="Welch R."/>
            <person name="Almeida N.F."/>
            <person name="Arnold F."/>
            <person name="Burton O.T."/>
            <person name="Du Z."/>
            <person name="Ewing A."/>
            <person name="Godsy E."/>
            <person name="Heisel S."/>
            <person name="Houmiel K.L."/>
            <person name="Jhaveri J."/>
            <person name="Lu J."/>
            <person name="Miller N.M."/>
            <person name="Norton S."/>
            <person name="Chen Q."/>
            <person name="Phoolcharoen W."/>
            <person name="Ohlin V."/>
            <person name="Ondrusek D."/>
            <person name="Pride N."/>
            <person name="Stricklin S.L."/>
            <person name="Sun J."/>
            <person name="Wheeler C."/>
            <person name="Wilson L."/>
            <person name="Zhu H."/>
            <person name="Wood D.W."/>
        </authorList>
    </citation>
    <scope>NUCLEOTIDE SEQUENCE [LARGE SCALE GENOMIC DNA]</scope>
    <source>
        <strain evidence="2">S4 / ATCC BAA-846</strain>
    </source>
</reference>
<evidence type="ECO:0000313" key="1">
    <source>
        <dbReference type="EMBL" id="ACM36643.1"/>
    </source>
</evidence>
<dbReference type="EMBL" id="CP000633">
    <property type="protein sequence ID" value="ACM36643.1"/>
    <property type="molecule type" value="Genomic_DNA"/>
</dbReference>
<dbReference type="HOGENOM" id="CLU_971944_0_0_5"/>
<name>B9JWL5_ALLAM</name>